<evidence type="ECO:0000259" key="7">
    <source>
        <dbReference type="Pfam" id="PF00248"/>
    </source>
</evidence>
<keyword evidence="9" id="KW-1185">Reference proteome</keyword>
<dbReference type="RefSeq" id="WP_048550999.1">
    <property type="nucleotide sequence ID" value="NZ_HF570958.1"/>
</dbReference>
<name>A0A077M3V8_9MICO</name>
<feature type="active site" description="Proton donor" evidence="4">
    <location>
        <position position="55"/>
    </location>
</feature>
<dbReference type="AlphaFoldDB" id="A0A077M3V8"/>
<dbReference type="FunFam" id="3.20.20.100:FF:000002">
    <property type="entry name" value="2,5-diketo-D-gluconic acid reductase A"/>
    <property type="match status" value="1"/>
</dbReference>
<dbReference type="CDD" id="cd19132">
    <property type="entry name" value="AKR_AKR5D1_E1"/>
    <property type="match status" value="1"/>
</dbReference>
<dbReference type="InterPro" id="IPR023210">
    <property type="entry name" value="NADP_OxRdtase_dom"/>
</dbReference>
<evidence type="ECO:0000256" key="6">
    <source>
        <dbReference type="PIRSR" id="PIRSR000097-3"/>
    </source>
</evidence>
<comment type="similarity">
    <text evidence="1">Belongs to the aldo/keto reductase family.</text>
</comment>
<feature type="domain" description="NADP-dependent oxidoreductase" evidence="7">
    <location>
        <begin position="22"/>
        <end position="265"/>
    </location>
</feature>
<keyword evidence="2" id="KW-0521">NADP</keyword>
<dbReference type="SUPFAM" id="SSF51430">
    <property type="entry name" value="NAD(P)-linked oxidoreductase"/>
    <property type="match status" value="1"/>
</dbReference>
<evidence type="ECO:0000313" key="9">
    <source>
        <dbReference type="Proteomes" id="UP000035721"/>
    </source>
</evidence>
<dbReference type="Pfam" id="PF00248">
    <property type="entry name" value="Aldo_ket_red"/>
    <property type="match status" value="1"/>
</dbReference>
<evidence type="ECO:0000256" key="5">
    <source>
        <dbReference type="PIRSR" id="PIRSR000097-2"/>
    </source>
</evidence>
<protein>
    <submittedName>
        <fullName evidence="8">2,5-diketo-D-gluconic acid reductase B</fullName>
        <ecNumber evidence="8">1.1.1.274</ecNumber>
    </submittedName>
</protein>
<dbReference type="PROSITE" id="PS00063">
    <property type="entry name" value="ALDOKETO_REDUCTASE_3"/>
    <property type="match status" value="1"/>
</dbReference>
<feature type="binding site" evidence="5">
    <location>
        <position position="113"/>
    </location>
    <ligand>
        <name>substrate</name>
    </ligand>
</feature>
<dbReference type="PANTHER" id="PTHR43827:SF3">
    <property type="entry name" value="NADP-DEPENDENT OXIDOREDUCTASE DOMAIN-CONTAINING PROTEIN"/>
    <property type="match status" value="1"/>
</dbReference>
<evidence type="ECO:0000256" key="4">
    <source>
        <dbReference type="PIRSR" id="PIRSR000097-1"/>
    </source>
</evidence>
<dbReference type="GO" id="GO:0050580">
    <property type="term" value="F:2,5-didehydrogluconate reductase activity"/>
    <property type="evidence" value="ECO:0007669"/>
    <property type="project" value="UniProtKB-EC"/>
</dbReference>
<dbReference type="OrthoDB" id="9804790at2"/>
<sequence>MTIPTLHSDNGAGPDGLDLPAIGFGTAGVKGGGGVDAIVRALANGYRLLDSAFNYENEGTVGLAVRRSAVPRDEIIVTSKLPGRHQRHDEAVQTVEESVYRSGLDHLDLYLIHWPNPRQGLYIEAWEALVECRERGLVTDIGVCNFLPEHLEAIVERTGVAPVVNQIELHPYFPQAEQRAYDAAHGIITEAWSPLGRRSDLLAEPVLAEVAARRGVSVGQLILRWHVQLGTLPIPKSTADERQRANLDVFDWTLDEDDLAAIATLARPDGRIAGQDPAVYEEF</sequence>
<dbReference type="EMBL" id="CAJB01000279">
    <property type="protein sequence ID" value="CCH78830.1"/>
    <property type="molecule type" value="Genomic_DNA"/>
</dbReference>
<dbReference type="PROSITE" id="PS00798">
    <property type="entry name" value="ALDOKETO_REDUCTASE_1"/>
    <property type="match status" value="1"/>
</dbReference>
<feature type="site" description="Lowers pKa of active site Tyr" evidence="6">
    <location>
        <position position="80"/>
    </location>
</feature>
<dbReference type="PRINTS" id="PR00069">
    <property type="entry name" value="ALDKETRDTASE"/>
</dbReference>
<dbReference type="STRING" id="1194083.BN12_350036"/>
<dbReference type="InterPro" id="IPR036812">
    <property type="entry name" value="NAD(P)_OxRdtase_dom_sf"/>
</dbReference>
<gene>
    <name evidence="8" type="primary">dkgB</name>
    <name evidence="8" type="ORF">BN12_350036</name>
</gene>
<evidence type="ECO:0000256" key="1">
    <source>
        <dbReference type="ARBA" id="ARBA00007905"/>
    </source>
</evidence>
<keyword evidence="3 8" id="KW-0560">Oxidoreductase</keyword>
<reference evidence="8 9" key="1">
    <citation type="journal article" date="2013" name="ISME J.">
        <title>A metabolic model for members of the genus Tetrasphaera involved in enhanced biological phosphorus removal.</title>
        <authorList>
            <person name="Kristiansen R."/>
            <person name="Nguyen H.T.T."/>
            <person name="Saunders A.M."/>
            <person name="Nielsen J.L."/>
            <person name="Wimmer R."/>
            <person name="Le V.Q."/>
            <person name="McIlroy S.J."/>
            <person name="Petrovski S."/>
            <person name="Seviour R.J."/>
            <person name="Calteau A."/>
            <person name="Nielsen K.L."/>
            <person name="Nielsen P.H."/>
        </authorList>
    </citation>
    <scope>NUCLEOTIDE SEQUENCE [LARGE SCALE GENOMIC DNA]</scope>
    <source>
        <strain evidence="8 9">T1-X7</strain>
    </source>
</reference>
<dbReference type="PIRSF" id="PIRSF000097">
    <property type="entry name" value="AKR"/>
    <property type="match status" value="1"/>
</dbReference>
<comment type="caution">
    <text evidence="8">The sequence shown here is derived from an EMBL/GenBank/DDBJ whole genome shotgun (WGS) entry which is preliminary data.</text>
</comment>
<dbReference type="EC" id="1.1.1.274" evidence="8"/>
<proteinExistence type="inferred from homology"/>
<dbReference type="PANTHER" id="PTHR43827">
    <property type="entry name" value="2,5-DIKETO-D-GLUCONIC ACID REDUCTASE"/>
    <property type="match status" value="1"/>
</dbReference>
<evidence type="ECO:0000256" key="3">
    <source>
        <dbReference type="ARBA" id="ARBA00023002"/>
    </source>
</evidence>
<evidence type="ECO:0000256" key="2">
    <source>
        <dbReference type="ARBA" id="ARBA00022857"/>
    </source>
</evidence>
<dbReference type="Gene3D" id="3.20.20.100">
    <property type="entry name" value="NADP-dependent oxidoreductase domain"/>
    <property type="match status" value="1"/>
</dbReference>
<organism evidence="8 9">
    <name type="scientific">Nostocoides japonicum T1-X7</name>
    <dbReference type="NCBI Taxonomy" id="1194083"/>
    <lineage>
        <taxon>Bacteria</taxon>
        <taxon>Bacillati</taxon>
        <taxon>Actinomycetota</taxon>
        <taxon>Actinomycetes</taxon>
        <taxon>Micrococcales</taxon>
        <taxon>Intrasporangiaceae</taxon>
        <taxon>Nostocoides</taxon>
    </lineage>
</organism>
<evidence type="ECO:0000313" key="8">
    <source>
        <dbReference type="EMBL" id="CCH78830.1"/>
    </source>
</evidence>
<dbReference type="InterPro" id="IPR020471">
    <property type="entry name" value="AKR"/>
</dbReference>
<dbReference type="InterPro" id="IPR018170">
    <property type="entry name" value="Aldo/ket_reductase_CS"/>
</dbReference>
<accession>A0A077M3V8</accession>
<dbReference type="Proteomes" id="UP000035721">
    <property type="component" value="Unassembled WGS sequence"/>
</dbReference>